<reference evidence="2 3" key="1">
    <citation type="submission" date="2024-09" db="EMBL/GenBank/DDBJ databases">
        <authorList>
            <person name="Makale K.P.P."/>
            <person name="Makhzoum A."/>
            <person name="Rantong G."/>
            <person name="Rahube T.O."/>
        </authorList>
    </citation>
    <scope>NUCLEOTIDE SEQUENCE [LARGE SCALE GENOMIC DNA]</scope>
    <source>
        <strain evidence="2 3">KM_D13</strain>
    </source>
</reference>
<evidence type="ECO:0000313" key="2">
    <source>
        <dbReference type="EMBL" id="MFB0844957.1"/>
    </source>
</evidence>
<dbReference type="Pfam" id="PF09954">
    <property type="entry name" value="DUF2188"/>
    <property type="match status" value="1"/>
</dbReference>
<proteinExistence type="predicted"/>
<evidence type="ECO:0000256" key="1">
    <source>
        <dbReference type="SAM" id="MobiDB-lite"/>
    </source>
</evidence>
<feature type="compositionally biased region" description="Basic and acidic residues" evidence="1">
    <location>
        <begin position="78"/>
        <end position="97"/>
    </location>
</feature>
<protein>
    <submittedName>
        <fullName evidence="2">DUF2188 domain-containing protein</fullName>
    </submittedName>
</protein>
<feature type="compositionally biased region" description="Basic residues" evidence="1">
    <location>
        <begin position="60"/>
        <end position="69"/>
    </location>
</feature>
<dbReference type="InterPro" id="IPR018691">
    <property type="entry name" value="DUF2188"/>
</dbReference>
<keyword evidence="3" id="KW-1185">Reference proteome</keyword>
<comment type="caution">
    <text evidence="2">The sequence shown here is derived from an EMBL/GenBank/DDBJ whole genome shotgun (WGS) entry which is preliminary data.</text>
</comment>
<accession>A0ABV4V4E3</accession>
<name>A0ABV4V4E3_9BACL</name>
<gene>
    <name evidence="2" type="ORF">ACEU3E_22475</name>
</gene>
<feature type="region of interest" description="Disordered" evidence="1">
    <location>
        <begin position="50"/>
        <end position="126"/>
    </location>
</feature>
<organism evidence="2 3">
    <name type="scientific">Paenibacillus oleatilyticus</name>
    <dbReference type="NCBI Taxonomy" id="2594886"/>
    <lineage>
        <taxon>Bacteria</taxon>
        <taxon>Bacillati</taxon>
        <taxon>Bacillota</taxon>
        <taxon>Bacilli</taxon>
        <taxon>Bacillales</taxon>
        <taxon>Paenibacillaceae</taxon>
        <taxon>Paenibacillus</taxon>
    </lineage>
</organism>
<dbReference type="EMBL" id="JBHDLN010000012">
    <property type="protein sequence ID" value="MFB0844957.1"/>
    <property type="molecule type" value="Genomic_DNA"/>
</dbReference>
<sequence>MPWNKRDYPVSMKNLEPRVREKAIDIANALLDEGYEEGRAIAIATAQAKEWNEEHPKHPQEKRRTKLHVVPHENGWAVKEEGGKVRYQSDTKPEAVKQAKQWASDANTSAIVHRKDGTVETSHNYS</sequence>
<dbReference type="RefSeq" id="WP_373955136.1">
    <property type="nucleotide sequence ID" value="NZ_JBHDLN010000012.1"/>
</dbReference>
<evidence type="ECO:0000313" key="3">
    <source>
        <dbReference type="Proteomes" id="UP001575622"/>
    </source>
</evidence>
<dbReference type="Proteomes" id="UP001575622">
    <property type="component" value="Unassembled WGS sequence"/>
</dbReference>
<feature type="compositionally biased region" description="Basic and acidic residues" evidence="1">
    <location>
        <begin position="50"/>
        <end position="59"/>
    </location>
</feature>